<evidence type="ECO:0000313" key="2">
    <source>
        <dbReference type="EMBL" id="MBG8556391.1"/>
    </source>
</evidence>
<accession>A0ABS0L8D6</accession>
<organism evidence="2 3">
    <name type="scientific">Hymenobacter guriensis</name>
    <dbReference type="NCBI Taxonomy" id="2793065"/>
    <lineage>
        <taxon>Bacteria</taxon>
        <taxon>Pseudomonadati</taxon>
        <taxon>Bacteroidota</taxon>
        <taxon>Cytophagia</taxon>
        <taxon>Cytophagales</taxon>
        <taxon>Hymenobacteraceae</taxon>
        <taxon>Hymenobacter</taxon>
    </lineage>
</organism>
<dbReference type="Proteomes" id="UP000601099">
    <property type="component" value="Unassembled WGS sequence"/>
</dbReference>
<name>A0ABS0L8D6_9BACT</name>
<keyword evidence="1" id="KW-0732">Signal</keyword>
<reference evidence="2 3" key="1">
    <citation type="submission" date="2020-11" db="EMBL/GenBank/DDBJ databases">
        <title>Hymenobacter sp.</title>
        <authorList>
            <person name="Kim M.K."/>
        </authorList>
    </citation>
    <scope>NUCLEOTIDE SEQUENCE [LARGE SCALE GENOMIC DNA]</scope>
    <source>
        <strain evidence="2 3">BT594</strain>
    </source>
</reference>
<sequence>MKTLFVSAARYALPRLLALGAFSFPHATQAQQETPVTLETPTAETVRIRIQNPAQQRGSVQVVSVQTGQLLFKEQYAAPAYGHRFDFRNLAAGRYALVVRVGKDCYRYTVQVAPAAADLPLVVRAVKTRQSKEMLASAAQ</sequence>
<feature type="signal peptide" evidence="1">
    <location>
        <begin position="1"/>
        <end position="30"/>
    </location>
</feature>
<comment type="caution">
    <text evidence="2">The sequence shown here is derived from an EMBL/GenBank/DDBJ whole genome shotgun (WGS) entry which is preliminary data.</text>
</comment>
<evidence type="ECO:0000256" key="1">
    <source>
        <dbReference type="SAM" id="SignalP"/>
    </source>
</evidence>
<feature type="chain" id="PRO_5045441766" evidence="1">
    <location>
        <begin position="31"/>
        <end position="140"/>
    </location>
</feature>
<gene>
    <name evidence="2" type="ORF">I5L79_22785</name>
</gene>
<evidence type="ECO:0000313" key="3">
    <source>
        <dbReference type="Proteomes" id="UP000601099"/>
    </source>
</evidence>
<dbReference type="EMBL" id="JADWYK010000026">
    <property type="protein sequence ID" value="MBG8556391.1"/>
    <property type="molecule type" value="Genomic_DNA"/>
</dbReference>
<protein>
    <submittedName>
        <fullName evidence="2">Uncharacterized protein</fullName>
    </submittedName>
</protein>
<proteinExistence type="predicted"/>
<dbReference type="RefSeq" id="WP_196957409.1">
    <property type="nucleotide sequence ID" value="NZ_JADWYK010000026.1"/>
</dbReference>
<keyword evidence="3" id="KW-1185">Reference proteome</keyword>